<dbReference type="EMBL" id="CM007898">
    <property type="protein sequence ID" value="OTG15585.1"/>
    <property type="molecule type" value="Genomic_DNA"/>
</dbReference>
<sequence>MLWLEDYLIWVLQYCDDATLRHYMHEPLGQNVTPQSHNTRRKYRGVTLQIAHNNWVMVLRRWHKQRKLNTLTQ</sequence>
<keyword evidence="2" id="KW-1185">Reference proteome</keyword>
<organism evidence="1 2">
    <name type="scientific">Helianthus annuus</name>
    <name type="common">Common sunflower</name>
    <dbReference type="NCBI Taxonomy" id="4232"/>
    <lineage>
        <taxon>Eukaryota</taxon>
        <taxon>Viridiplantae</taxon>
        <taxon>Streptophyta</taxon>
        <taxon>Embryophyta</taxon>
        <taxon>Tracheophyta</taxon>
        <taxon>Spermatophyta</taxon>
        <taxon>Magnoliopsida</taxon>
        <taxon>eudicotyledons</taxon>
        <taxon>Gunneridae</taxon>
        <taxon>Pentapetalae</taxon>
        <taxon>asterids</taxon>
        <taxon>campanulids</taxon>
        <taxon>Asterales</taxon>
        <taxon>Asteraceae</taxon>
        <taxon>Asteroideae</taxon>
        <taxon>Heliantheae alliance</taxon>
        <taxon>Heliantheae</taxon>
        <taxon>Helianthus</taxon>
    </lineage>
</organism>
<accession>A0A251TWS6</accession>
<dbReference type="AlphaFoldDB" id="A0A251TWS6"/>
<proteinExistence type="predicted"/>
<gene>
    <name evidence="1" type="ORF">HannXRQ_Chr09g0262001</name>
</gene>
<dbReference type="Proteomes" id="UP000215914">
    <property type="component" value="Chromosome 9"/>
</dbReference>
<reference evidence="2" key="1">
    <citation type="journal article" date="2017" name="Nature">
        <title>The sunflower genome provides insights into oil metabolism, flowering and Asterid evolution.</title>
        <authorList>
            <person name="Badouin H."/>
            <person name="Gouzy J."/>
            <person name="Grassa C.J."/>
            <person name="Murat F."/>
            <person name="Staton S.E."/>
            <person name="Cottret L."/>
            <person name="Lelandais-Briere C."/>
            <person name="Owens G.L."/>
            <person name="Carrere S."/>
            <person name="Mayjonade B."/>
            <person name="Legrand L."/>
            <person name="Gill N."/>
            <person name="Kane N.C."/>
            <person name="Bowers J.E."/>
            <person name="Hubner S."/>
            <person name="Bellec A."/>
            <person name="Berard A."/>
            <person name="Berges H."/>
            <person name="Blanchet N."/>
            <person name="Boniface M.C."/>
            <person name="Brunel D."/>
            <person name="Catrice O."/>
            <person name="Chaidir N."/>
            <person name="Claudel C."/>
            <person name="Donnadieu C."/>
            <person name="Faraut T."/>
            <person name="Fievet G."/>
            <person name="Helmstetter N."/>
            <person name="King M."/>
            <person name="Knapp S.J."/>
            <person name="Lai Z."/>
            <person name="Le Paslier M.C."/>
            <person name="Lippi Y."/>
            <person name="Lorenzon L."/>
            <person name="Mandel J.R."/>
            <person name="Marage G."/>
            <person name="Marchand G."/>
            <person name="Marquand E."/>
            <person name="Bret-Mestries E."/>
            <person name="Morien E."/>
            <person name="Nambeesan S."/>
            <person name="Nguyen T."/>
            <person name="Pegot-Espagnet P."/>
            <person name="Pouilly N."/>
            <person name="Raftis F."/>
            <person name="Sallet E."/>
            <person name="Schiex T."/>
            <person name="Thomas J."/>
            <person name="Vandecasteele C."/>
            <person name="Vares D."/>
            <person name="Vear F."/>
            <person name="Vautrin S."/>
            <person name="Crespi M."/>
            <person name="Mangin B."/>
            <person name="Burke J.M."/>
            <person name="Salse J."/>
            <person name="Munos S."/>
            <person name="Vincourt P."/>
            <person name="Rieseberg L.H."/>
            <person name="Langlade N.B."/>
        </authorList>
    </citation>
    <scope>NUCLEOTIDE SEQUENCE [LARGE SCALE GENOMIC DNA]</scope>
    <source>
        <strain evidence="2">cv. SF193</strain>
    </source>
</reference>
<evidence type="ECO:0000313" key="2">
    <source>
        <dbReference type="Proteomes" id="UP000215914"/>
    </source>
</evidence>
<protein>
    <submittedName>
        <fullName evidence="1">Uncharacterized protein</fullName>
    </submittedName>
</protein>
<name>A0A251TWS6_HELAN</name>
<dbReference type="InParanoid" id="A0A251TWS6"/>
<evidence type="ECO:0000313" key="1">
    <source>
        <dbReference type="EMBL" id="OTG15585.1"/>
    </source>
</evidence>